<feature type="transmembrane region" description="Helical" evidence="4">
    <location>
        <begin position="196"/>
        <end position="218"/>
    </location>
</feature>
<evidence type="ECO:0000256" key="2">
    <source>
        <dbReference type="ARBA" id="ARBA00022738"/>
    </source>
</evidence>
<feature type="compositionally biased region" description="Low complexity" evidence="3">
    <location>
        <begin position="229"/>
        <end position="258"/>
    </location>
</feature>
<dbReference type="PANTHER" id="PTHR12697">
    <property type="entry name" value="PBS LYASE HEAT-LIKE PROTEIN"/>
    <property type="match status" value="1"/>
</dbReference>
<keyword evidence="4" id="KW-1133">Transmembrane helix</keyword>
<comment type="caution">
    <text evidence="7">The sequence shown here is derived from an EMBL/GenBank/DDBJ whole genome shotgun (WGS) entry which is preliminary data.</text>
</comment>
<dbReference type="Pfam" id="PF13646">
    <property type="entry name" value="HEAT_2"/>
    <property type="match status" value="1"/>
</dbReference>
<name>A0A4Q7E3C5_9CYAN</name>
<evidence type="ECO:0000256" key="4">
    <source>
        <dbReference type="SAM" id="Phobius"/>
    </source>
</evidence>
<feature type="signal peptide" evidence="5">
    <location>
        <begin position="1"/>
        <end position="21"/>
    </location>
</feature>
<dbReference type="GO" id="GO:0030089">
    <property type="term" value="C:phycobilisome"/>
    <property type="evidence" value="ECO:0007669"/>
    <property type="project" value="UniProtKB-KW"/>
</dbReference>
<dbReference type="Proteomes" id="UP000292459">
    <property type="component" value="Unassembled WGS sequence"/>
</dbReference>
<dbReference type="Gene3D" id="1.10.101.10">
    <property type="entry name" value="PGBD-like superfamily/PGBD"/>
    <property type="match status" value="1"/>
</dbReference>
<dbReference type="Pfam" id="PF01471">
    <property type="entry name" value="PG_binding_1"/>
    <property type="match status" value="1"/>
</dbReference>
<evidence type="ECO:0000313" key="8">
    <source>
        <dbReference type="Proteomes" id="UP000292459"/>
    </source>
</evidence>
<feature type="chain" id="PRO_5020333788" description="Peptidoglycan binding-like domain-containing protein" evidence="5">
    <location>
        <begin position="22"/>
        <end position="452"/>
    </location>
</feature>
<organism evidence="7 8">
    <name type="scientific">Leptolyngbya iicbica LK</name>
    <dbReference type="NCBI Taxonomy" id="2294035"/>
    <lineage>
        <taxon>Bacteria</taxon>
        <taxon>Bacillati</taxon>
        <taxon>Cyanobacteriota</taxon>
        <taxon>Cyanophyceae</taxon>
        <taxon>Leptolyngbyales</taxon>
        <taxon>Leptolyngbyaceae</taxon>
        <taxon>Leptolyngbya group</taxon>
        <taxon>Leptolyngbya</taxon>
        <taxon>Leptolyngbya iicbica</taxon>
    </lineage>
</organism>
<evidence type="ECO:0000259" key="6">
    <source>
        <dbReference type="Pfam" id="PF01471"/>
    </source>
</evidence>
<dbReference type="OrthoDB" id="581048at2"/>
<dbReference type="EMBL" id="QVFV01000004">
    <property type="protein sequence ID" value="RZM77166.1"/>
    <property type="molecule type" value="Genomic_DNA"/>
</dbReference>
<dbReference type="InterPro" id="IPR011989">
    <property type="entry name" value="ARM-like"/>
</dbReference>
<dbReference type="GO" id="GO:0016491">
    <property type="term" value="F:oxidoreductase activity"/>
    <property type="evidence" value="ECO:0007669"/>
    <property type="project" value="TreeGrafter"/>
</dbReference>
<dbReference type="SUPFAM" id="SSF48371">
    <property type="entry name" value="ARM repeat"/>
    <property type="match status" value="1"/>
</dbReference>
<gene>
    <name evidence="7" type="ORF">DYY88_16070</name>
</gene>
<feature type="domain" description="Peptidoglycan binding-like" evidence="6">
    <location>
        <begin position="57"/>
        <end position="111"/>
    </location>
</feature>
<dbReference type="InterPro" id="IPR002477">
    <property type="entry name" value="Peptidoglycan-bd-like"/>
</dbReference>
<keyword evidence="5" id="KW-0732">Signal</keyword>
<evidence type="ECO:0000256" key="3">
    <source>
        <dbReference type="SAM" id="MobiDB-lite"/>
    </source>
</evidence>
<proteinExistence type="predicted"/>
<keyword evidence="4" id="KW-0812">Transmembrane</keyword>
<feature type="compositionally biased region" description="Low complexity" evidence="3">
    <location>
        <begin position="115"/>
        <end position="135"/>
    </location>
</feature>
<keyword evidence="4" id="KW-0472">Membrane</keyword>
<feature type="region of interest" description="Disordered" evidence="3">
    <location>
        <begin position="227"/>
        <end position="286"/>
    </location>
</feature>
<dbReference type="InterPro" id="IPR016024">
    <property type="entry name" value="ARM-type_fold"/>
</dbReference>
<dbReference type="RefSeq" id="WP_039726340.1">
    <property type="nucleotide sequence ID" value="NZ_QVFV01000004.1"/>
</dbReference>
<reference evidence="7 8" key="1">
    <citation type="submission" date="2018-11" db="EMBL/GenBank/DDBJ databases">
        <title>Whole genome sequencing of an environmental sample.</title>
        <authorList>
            <person name="Sarangi A.N."/>
            <person name="Singh D."/>
            <person name="Tripathy S."/>
        </authorList>
    </citation>
    <scope>NUCLEOTIDE SEQUENCE [LARGE SCALE GENOMIC DNA]</scope>
    <source>
        <strain evidence="7 8">Lakshadweep</strain>
    </source>
</reference>
<evidence type="ECO:0000256" key="5">
    <source>
        <dbReference type="SAM" id="SignalP"/>
    </source>
</evidence>
<keyword evidence="2" id="KW-0605">Phycobilisome</keyword>
<dbReference type="AlphaFoldDB" id="A0A4Q7E3C5"/>
<sequence length="452" mass="46961">MLNRVLLIMLTSAATCGWQVAAIAQESTASSSVAWPSGALISQATGNQNEGSQQPSAAIQSLQSRLLELGYYEGSVTGIFDDATREALSQFQQDQGLVGTGILDPLTQQRLADPTGAQTAEPDAAAPEASEAAPTLDLPPVSENGEALEPEAAPADEPAEAAAQGNDENATGGAPAGETANPAEDSAAPEGSSFPLLILLGAVILVVGGLAGGVALWLGKRQGQKAAQSGAADSPNSAAPSPPSSSSAAPPHQPQSSATQGTVNPQNPVAAGLNVQPKPTSPLDNVTESRVTKINIIDELIQDLEQPDAEVRRRAIWELGQRGNSAAMQPLVSLLTQVDSREQSLILAALAEITSQTLKPMNRAVMIALQSEDAEVRKNAIRDLTKIFDSFKQSGKMLGHAALDEDPDVKQTADWALDQLNKMKPSSSKAAGFLGESDQPQRRLTDDGHSSK</sequence>
<feature type="compositionally biased region" description="Basic and acidic residues" evidence="3">
    <location>
        <begin position="439"/>
        <end position="452"/>
    </location>
</feature>
<evidence type="ECO:0000256" key="1">
    <source>
        <dbReference type="ARBA" id="ARBA00022549"/>
    </source>
</evidence>
<feature type="compositionally biased region" description="Low complexity" evidence="3">
    <location>
        <begin position="150"/>
        <end position="163"/>
    </location>
</feature>
<protein>
    <recommendedName>
        <fullName evidence="6">Peptidoglycan binding-like domain-containing protein</fullName>
    </recommendedName>
</protein>
<dbReference type="SUPFAM" id="SSF47090">
    <property type="entry name" value="PGBD-like"/>
    <property type="match status" value="1"/>
</dbReference>
<dbReference type="InterPro" id="IPR036365">
    <property type="entry name" value="PGBD-like_sf"/>
</dbReference>
<keyword evidence="8" id="KW-1185">Reference proteome</keyword>
<dbReference type="PANTHER" id="PTHR12697:SF5">
    <property type="entry name" value="DEOXYHYPUSINE HYDROXYLASE"/>
    <property type="match status" value="1"/>
</dbReference>
<accession>A0A4Q7E3C5</accession>
<keyword evidence="1" id="KW-0042">Antenna complex</keyword>
<feature type="region of interest" description="Disordered" evidence="3">
    <location>
        <begin position="424"/>
        <end position="452"/>
    </location>
</feature>
<dbReference type="Gene3D" id="1.25.10.10">
    <property type="entry name" value="Leucine-rich Repeat Variant"/>
    <property type="match status" value="1"/>
</dbReference>
<feature type="region of interest" description="Disordered" evidence="3">
    <location>
        <begin position="113"/>
        <end position="190"/>
    </location>
</feature>
<dbReference type="InterPro" id="IPR036366">
    <property type="entry name" value="PGBDSf"/>
</dbReference>
<evidence type="ECO:0000313" key="7">
    <source>
        <dbReference type="EMBL" id="RZM77166.1"/>
    </source>
</evidence>